<evidence type="ECO:0000256" key="2">
    <source>
        <dbReference type="ARBA" id="ARBA00001946"/>
    </source>
</evidence>
<sequence>MFDGHGGINSRQKVAKYSEENLHVRITNDSKFKTDIGNAGDSLAVLSEDDMAIPMSDDHKPSNPDESDRITEAGGFVEFGRVNSKNLALSCALGDFEFKQNTKLGVEKQIVTAYPDVKKHRIKIESTEFLVLACIWDCFKSQDVVSFIRKNIAEHNDLKRACEDLMERCLSKTGKGIGTDNMTIIIIGFLYNKTETEWYKWMTSKYGEKSSEYKEDRLPTNNNYDYSDIYYENNKFTIDDYLSKEDDSNKD</sequence>
<dbReference type="InterPro" id="IPR036457">
    <property type="entry name" value="PPM-type-like_dom_sf"/>
</dbReference>
<dbReference type="InterPro" id="IPR001932">
    <property type="entry name" value="PPM-type_phosphatase-like_dom"/>
</dbReference>
<reference evidence="7" key="1">
    <citation type="submission" date="2021-06" db="EMBL/GenBank/DDBJ databases">
        <authorList>
            <person name="Kallberg Y."/>
            <person name="Tangrot J."/>
            <person name="Rosling A."/>
        </authorList>
    </citation>
    <scope>NUCLEOTIDE SEQUENCE</scope>
    <source>
        <strain evidence="7">MA453B</strain>
    </source>
</reference>
<evidence type="ECO:0000256" key="1">
    <source>
        <dbReference type="ARBA" id="ARBA00001936"/>
    </source>
</evidence>
<dbReference type="SUPFAM" id="SSF81606">
    <property type="entry name" value="PP2C-like"/>
    <property type="match status" value="1"/>
</dbReference>
<accession>A0A9N9J9P7</accession>
<evidence type="ECO:0000313" key="7">
    <source>
        <dbReference type="EMBL" id="CAG8771485.1"/>
    </source>
</evidence>
<dbReference type="AlphaFoldDB" id="A0A9N9J9P7"/>
<dbReference type="Proteomes" id="UP000789405">
    <property type="component" value="Unassembled WGS sequence"/>
</dbReference>
<feature type="domain" description="PPM-type phosphatase" evidence="6">
    <location>
        <begin position="1"/>
        <end position="189"/>
    </location>
</feature>
<evidence type="ECO:0000256" key="3">
    <source>
        <dbReference type="ARBA" id="ARBA00006702"/>
    </source>
</evidence>
<dbReference type="CDD" id="cd00143">
    <property type="entry name" value="PP2Cc"/>
    <property type="match status" value="1"/>
</dbReference>
<dbReference type="Gene3D" id="3.60.40.10">
    <property type="entry name" value="PPM-type phosphatase domain"/>
    <property type="match status" value="1"/>
</dbReference>
<dbReference type="PANTHER" id="PTHR13832">
    <property type="entry name" value="PROTEIN PHOSPHATASE 2C"/>
    <property type="match status" value="1"/>
</dbReference>
<dbReference type="InterPro" id="IPR015655">
    <property type="entry name" value="PP2C"/>
</dbReference>
<dbReference type="GO" id="GO:0004722">
    <property type="term" value="F:protein serine/threonine phosphatase activity"/>
    <property type="evidence" value="ECO:0007669"/>
    <property type="project" value="UniProtKB-EC"/>
</dbReference>
<gene>
    <name evidence="7" type="ORF">DERYTH_LOCUS18737</name>
</gene>
<evidence type="ECO:0000313" key="8">
    <source>
        <dbReference type="Proteomes" id="UP000789405"/>
    </source>
</evidence>
<evidence type="ECO:0000256" key="5">
    <source>
        <dbReference type="ARBA" id="ARBA00023211"/>
    </source>
</evidence>
<evidence type="ECO:0000259" key="6">
    <source>
        <dbReference type="PROSITE" id="PS51746"/>
    </source>
</evidence>
<dbReference type="EMBL" id="CAJVPY010019418">
    <property type="protein sequence ID" value="CAG8771485.1"/>
    <property type="molecule type" value="Genomic_DNA"/>
</dbReference>
<organism evidence="7 8">
    <name type="scientific">Dentiscutata erythropus</name>
    <dbReference type="NCBI Taxonomy" id="1348616"/>
    <lineage>
        <taxon>Eukaryota</taxon>
        <taxon>Fungi</taxon>
        <taxon>Fungi incertae sedis</taxon>
        <taxon>Mucoromycota</taxon>
        <taxon>Glomeromycotina</taxon>
        <taxon>Glomeromycetes</taxon>
        <taxon>Diversisporales</taxon>
        <taxon>Gigasporaceae</taxon>
        <taxon>Dentiscutata</taxon>
    </lineage>
</organism>
<comment type="caution">
    <text evidence="7">The sequence shown here is derived from an EMBL/GenBank/DDBJ whole genome shotgun (WGS) entry which is preliminary data.</text>
</comment>
<comment type="similarity">
    <text evidence="3">Belongs to the PP2C family.</text>
</comment>
<dbReference type="PANTHER" id="PTHR13832:SF565">
    <property type="entry name" value="AT28366P-RELATED"/>
    <property type="match status" value="1"/>
</dbReference>
<protein>
    <recommendedName>
        <fullName evidence="4">protein-serine/threonine phosphatase</fullName>
        <ecNumber evidence="4">3.1.3.16</ecNumber>
    </recommendedName>
</protein>
<name>A0A9N9J9P7_9GLOM</name>
<proteinExistence type="inferred from homology"/>
<dbReference type="EC" id="3.1.3.16" evidence="4"/>
<keyword evidence="5" id="KW-0464">Manganese</keyword>
<dbReference type="OrthoDB" id="10264738at2759"/>
<comment type="cofactor">
    <cofactor evidence="1">
        <name>Mn(2+)</name>
        <dbReference type="ChEBI" id="CHEBI:29035"/>
    </cofactor>
</comment>
<comment type="cofactor">
    <cofactor evidence="2">
        <name>Mg(2+)</name>
        <dbReference type="ChEBI" id="CHEBI:18420"/>
    </cofactor>
</comment>
<dbReference type="PROSITE" id="PS51746">
    <property type="entry name" value="PPM_2"/>
    <property type="match status" value="1"/>
</dbReference>
<evidence type="ECO:0000256" key="4">
    <source>
        <dbReference type="ARBA" id="ARBA00013081"/>
    </source>
</evidence>
<dbReference type="SMART" id="SM00332">
    <property type="entry name" value="PP2Cc"/>
    <property type="match status" value="1"/>
</dbReference>
<dbReference type="Pfam" id="PF00481">
    <property type="entry name" value="PP2C"/>
    <property type="match status" value="1"/>
</dbReference>
<keyword evidence="8" id="KW-1185">Reference proteome</keyword>